<keyword evidence="2" id="KW-0812">Transmembrane</keyword>
<keyword evidence="2" id="KW-0472">Membrane</keyword>
<dbReference type="Gene3D" id="1.20.1440.100">
    <property type="entry name" value="SG protein - dephosphorylation function"/>
    <property type="match status" value="1"/>
</dbReference>
<reference evidence="4" key="1">
    <citation type="journal article" date="2019" name="Int. J. Syst. Evol. Microbiol.">
        <title>The Global Catalogue of Microorganisms (GCM) 10K type strain sequencing project: providing services to taxonomists for standard genome sequencing and annotation.</title>
        <authorList>
            <consortium name="The Broad Institute Genomics Platform"/>
            <consortium name="The Broad Institute Genome Sequencing Center for Infectious Disease"/>
            <person name="Wu L."/>
            <person name="Ma J."/>
        </authorList>
    </citation>
    <scope>NUCLEOTIDE SEQUENCE [LARGE SCALE GENOMIC DNA]</scope>
    <source>
        <strain evidence="4">JCM 9458</strain>
    </source>
</reference>
<dbReference type="InterPro" id="IPR023214">
    <property type="entry name" value="HAD_sf"/>
</dbReference>
<evidence type="ECO:0000313" key="4">
    <source>
        <dbReference type="Proteomes" id="UP001501676"/>
    </source>
</evidence>
<keyword evidence="2" id="KW-1133">Transmembrane helix</keyword>
<gene>
    <name evidence="3" type="ORF">GCM10020369_68610</name>
</gene>
<dbReference type="SUPFAM" id="SSF56784">
    <property type="entry name" value="HAD-like"/>
    <property type="match status" value="1"/>
</dbReference>
<comment type="similarity">
    <text evidence="1">Belongs to the HAD-like hydrolase superfamily. SerB family.</text>
</comment>
<dbReference type="PANTHER" id="PTHR43344:SF15">
    <property type="entry name" value="PHOSPHOSERINE PHOSPHATASE SERB1"/>
    <property type="match status" value="1"/>
</dbReference>
<dbReference type="NCBIfam" id="TIGR01488">
    <property type="entry name" value="HAD-SF-IB"/>
    <property type="match status" value="1"/>
</dbReference>
<evidence type="ECO:0000256" key="1">
    <source>
        <dbReference type="ARBA" id="ARBA00009184"/>
    </source>
</evidence>
<proteinExistence type="inferred from homology"/>
<dbReference type="Pfam" id="PF12710">
    <property type="entry name" value="HAD"/>
    <property type="match status" value="1"/>
</dbReference>
<dbReference type="Proteomes" id="UP001501676">
    <property type="component" value="Unassembled WGS sequence"/>
</dbReference>
<dbReference type="EMBL" id="BAAAYN010000048">
    <property type="protein sequence ID" value="GAA3395449.1"/>
    <property type="molecule type" value="Genomic_DNA"/>
</dbReference>
<protein>
    <submittedName>
        <fullName evidence="3">HAD-IB family hydrolase</fullName>
    </submittedName>
</protein>
<dbReference type="RefSeq" id="WP_345732419.1">
    <property type="nucleotide sequence ID" value="NZ_BAAAYN010000048.1"/>
</dbReference>
<keyword evidence="4" id="KW-1185">Reference proteome</keyword>
<dbReference type="Gene3D" id="3.40.50.1000">
    <property type="entry name" value="HAD superfamily/HAD-like"/>
    <property type="match status" value="1"/>
</dbReference>
<evidence type="ECO:0000256" key="2">
    <source>
        <dbReference type="SAM" id="Phobius"/>
    </source>
</evidence>
<dbReference type="InterPro" id="IPR050582">
    <property type="entry name" value="HAD-like_SerB"/>
</dbReference>
<sequence>MITLTNRRGRIRGDARAVVAGAASAAAAEVEAPSRVTPDLGAAAFFDVDNTMMMGASIYHFARGLAARKYFSSRDLFGFAMQQMKFRMSGVEDTANMVTARQAALAFVAGREVTEIVGHAEEIYDEVMSKRIWSGTRALAQMHLDAGQRVWLVTATPVELASIIAHRLGLTGALGTVSEIVDGKYTGRLVGEPLHGPAKAEAVLSLARREGLDLTRCTAYSDSVNDVPMLSTVGTGVAINPDSALRREARERGWQVRDYRTARKAAKVGAPAVAAAGVIAGGVAGTLAVRRKIA</sequence>
<name>A0ABP6T8J2_9ACTN</name>
<dbReference type="CDD" id="cd02612">
    <property type="entry name" value="HAD_PGPPase"/>
    <property type="match status" value="1"/>
</dbReference>
<accession>A0ABP6T8J2</accession>
<dbReference type="PANTHER" id="PTHR43344">
    <property type="entry name" value="PHOSPHOSERINE PHOSPHATASE"/>
    <property type="match status" value="1"/>
</dbReference>
<dbReference type="NCBIfam" id="TIGR01490">
    <property type="entry name" value="HAD-SF-IB-hyp1"/>
    <property type="match status" value="1"/>
</dbReference>
<feature type="transmembrane region" description="Helical" evidence="2">
    <location>
        <begin position="268"/>
        <end position="289"/>
    </location>
</feature>
<dbReference type="InterPro" id="IPR006385">
    <property type="entry name" value="HAD_hydro_SerB1"/>
</dbReference>
<keyword evidence="3" id="KW-0378">Hydrolase</keyword>
<dbReference type="GO" id="GO:0016787">
    <property type="term" value="F:hydrolase activity"/>
    <property type="evidence" value="ECO:0007669"/>
    <property type="project" value="UniProtKB-KW"/>
</dbReference>
<organism evidence="3 4">
    <name type="scientific">Cryptosporangium minutisporangium</name>
    <dbReference type="NCBI Taxonomy" id="113569"/>
    <lineage>
        <taxon>Bacteria</taxon>
        <taxon>Bacillati</taxon>
        <taxon>Actinomycetota</taxon>
        <taxon>Actinomycetes</taxon>
        <taxon>Cryptosporangiales</taxon>
        <taxon>Cryptosporangiaceae</taxon>
        <taxon>Cryptosporangium</taxon>
    </lineage>
</organism>
<dbReference type="InterPro" id="IPR036412">
    <property type="entry name" value="HAD-like_sf"/>
</dbReference>
<evidence type="ECO:0000313" key="3">
    <source>
        <dbReference type="EMBL" id="GAA3395449.1"/>
    </source>
</evidence>
<comment type="caution">
    <text evidence="3">The sequence shown here is derived from an EMBL/GenBank/DDBJ whole genome shotgun (WGS) entry which is preliminary data.</text>
</comment>